<comment type="catalytic activity">
    <reaction evidence="8">
        <text>5-amino-1-(5-phospho-D-ribosyl)imidazole-4-carboxylate + L-aspartate + ATP = (2S)-2-[5-amino-1-(5-phospho-beta-D-ribosyl)imidazole-4-carboxamido]succinate + ADP + phosphate + 2 H(+)</text>
        <dbReference type="Rhea" id="RHEA:22628"/>
        <dbReference type="ChEBI" id="CHEBI:15378"/>
        <dbReference type="ChEBI" id="CHEBI:29991"/>
        <dbReference type="ChEBI" id="CHEBI:30616"/>
        <dbReference type="ChEBI" id="CHEBI:43474"/>
        <dbReference type="ChEBI" id="CHEBI:58443"/>
        <dbReference type="ChEBI" id="CHEBI:77657"/>
        <dbReference type="ChEBI" id="CHEBI:456216"/>
        <dbReference type="EC" id="6.3.2.6"/>
    </reaction>
</comment>
<evidence type="ECO:0000256" key="4">
    <source>
        <dbReference type="ARBA" id="ARBA00022598"/>
    </source>
</evidence>
<evidence type="ECO:0000313" key="11">
    <source>
        <dbReference type="Proteomes" id="UP000229344"/>
    </source>
</evidence>
<comment type="pathway">
    <text evidence="1">Purine metabolism; IMP biosynthesis via de novo pathway; 5-amino-1-(5-phospho-D-ribosyl)imidazole-4-carboxamide from 5-amino-1-(5-phospho-D-ribosyl)imidazole-4-carboxylate: step 1/2.</text>
</comment>
<dbReference type="GO" id="GO:0005524">
    <property type="term" value="F:ATP binding"/>
    <property type="evidence" value="ECO:0007669"/>
    <property type="project" value="UniProtKB-KW"/>
</dbReference>
<reference evidence="11" key="1">
    <citation type="submission" date="2017-09" db="EMBL/GenBank/DDBJ databases">
        <title>Depth-based differentiation of microbial function through sediment-hosted aquifers and enrichment of novel symbionts in the deep terrestrial subsurface.</title>
        <authorList>
            <person name="Probst A.J."/>
            <person name="Ladd B."/>
            <person name="Jarett J.K."/>
            <person name="Geller-Mcgrath D.E."/>
            <person name="Sieber C.M.K."/>
            <person name="Emerson J.B."/>
            <person name="Anantharaman K."/>
            <person name="Thomas B.C."/>
            <person name="Malmstrom R."/>
            <person name="Stieglmeier M."/>
            <person name="Klingl A."/>
            <person name="Woyke T."/>
            <person name="Ryan C.M."/>
            <person name="Banfield J.F."/>
        </authorList>
    </citation>
    <scope>NUCLEOTIDE SEQUENCE [LARGE SCALE GENOMIC DNA]</scope>
</reference>
<evidence type="ECO:0000256" key="7">
    <source>
        <dbReference type="ARBA" id="ARBA00022840"/>
    </source>
</evidence>
<dbReference type="EC" id="6.3.2.6" evidence="3"/>
<accession>A0A2H0UFD0</accession>
<dbReference type="SUPFAM" id="SSF56104">
    <property type="entry name" value="SAICAR synthase-like"/>
    <property type="match status" value="1"/>
</dbReference>
<protein>
    <recommendedName>
        <fullName evidence="3">phosphoribosylaminoimidazolesuccinocarboxamide synthase</fullName>
        <ecNumber evidence="3">6.3.2.6</ecNumber>
    </recommendedName>
</protein>
<sequence>MFFVMVTKRAFLEILRYNTCGNEPPPGSKESGDNPEEGTVQISRVGSSKDVFYSDVKGMEFNFSDRVSVFDRGPIPVTFTGLGAVRCSIAAILFEKLDAADFRTHFRERLDEQRIAVTPFNIPELDVYYPQAFGRLLPLEFLFRFVATKKFCSRVEGGAVDRAAIECLLSLDEDLVPGMRFQHPFVECSTKHQAADTYVSDEEAARLAGLTLGQLQDIYKVVARAAIYLKTLFRSVGFDLCDGKIEGALTEEGMFVIADSISPDELRLTDSGGRSYDKDPVRRWYEECCADWVKELGEAKAKAPYDKSGWPPYSAEPPPEVIQDLLWRYEAVRDALSIKK</sequence>
<comment type="similarity">
    <text evidence="2">Belongs to the SAICAR synthetase family.</text>
</comment>
<keyword evidence="6" id="KW-0658">Purine biosynthesis</keyword>
<evidence type="ECO:0000256" key="2">
    <source>
        <dbReference type="ARBA" id="ARBA00010190"/>
    </source>
</evidence>
<dbReference type="GO" id="GO:0004639">
    <property type="term" value="F:phosphoribosylaminoimidazolesuccinocarboxamide synthase activity"/>
    <property type="evidence" value="ECO:0007669"/>
    <property type="project" value="UniProtKB-EC"/>
</dbReference>
<gene>
    <name evidence="10" type="ORF">COU16_02880</name>
</gene>
<name>A0A2H0UFD0_9BACT</name>
<evidence type="ECO:0000313" key="10">
    <source>
        <dbReference type="EMBL" id="PIR84495.1"/>
    </source>
</evidence>
<dbReference type="AlphaFoldDB" id="A0A2H0UFD0"/>
<evidence type="ECO:0000256" key="1">
    <source>
        <dbReference type="ARBA" id="ARBA00004672"/>
    </source>
</evidence>
<dbReference type="GO" id="GO:0005737">
    <property type="term" value="C:cytoplasm"/>
    <property type="evidence" value="ECO:0007669"/>
    <property type="project" value="TreeGrafter"/>
</dbReference>
<evidence type="ECO:0000259" key="9">
    <source>
        <dbReference type="Pfam" id="PF01259"/>
    </source>
</evidence>
<dbReference type="UniPathway" id="UPA00074">
    <property type="reaction ID" value="UER00131"/>
</dbReference>
<comment type="caution">
    <text evidence="10">The sequence shown here is derived from an EMBL/GenBank/DDBJ whole genome shotgun (WGS) entry which is preliminary data.</text>
</comment>
<dbReference type="PANTHER" id="PTHR43700">
    <property type="entry name" value="PHOSPHORIBOSYLAMINOIMIDAZOLE-SUCCINOCARBOXAMIDE SYNTHASE"/>
    <property type="match status" value="1"/>
</dbReference>
<evidence type="ECO:0000256" key="8">
    <source>
        <dbReference type="ARBA" id="ARBA00048475"/>
    </source>
</evidence>
<proteinExistence type="inferred from homology"/>
<evidence type="ECO:0000256" key="6">
    <source>
        <dbReference type="ARBA" id="ARBA00022755"/>
    </source>
</evidence>
<dbReference type="Gene3D" id="3.30.470.20">
    <property type="entry name" value="ATP-grasp fold, B domain"/>
    <property type="match status" value="1"/>
</dbReference>
<dbReference type="Pfam" id="PF01259">
    <property type="entry name" value="SAICAR_synt"/>
    <property type="match status" value="1"/>
</dbReference>
<dbReference type="Proteomes" id="UP000229344">
    <property type="component" value="Unassembled WGS sequence"/>
</dbReference>
<dbReference type="Gene3D" id="3.30.200.20">
    <property type="entry name" value="Phosphorylase Kinase, domain 1"/>
    <property type="match status" value="1"/>
</dbReference>
<dbReference type="GO" id="GO:0006189">
    <property type="term" value="P:'de novo' IMP biosynthetic process"/>
    <property type="evidence" value="ECO:0007669"/>
    <property type="project" value="UniProtKB-UniPathway"/>
</dbReference>
<organism evidence="10 11">
    <name type="scientific">Candidatus Kaiserbacteria bacterium CG10_big_fil_rev_8_21_14_0_10_47_16</name>
    <dbReference type="NCBI Taxonomy" id="1974608"/>
    <lineage>
        <taxon>Bacteria</taxon>
        <taxon>Candidatus Kaiseribacteriota</taxon>
    </lineage>
</organism>
<evidence type="ECO:0000256" key="3">
    <source>
        <dbReference type="ARBA" id="ARBA00012217"/>
    </source>
</evidence>
<feature type="domain" description="SAICAR synthetase/ADE2 N-terminal" evidence="9">
    <location>
        <begin position="46"/>
        <end position="296"/>
    </location>
</feature>
<evidence type="ECO:0000256" key="5">
    <source>
        <dbReference type="ARBA" id="ARBA00022741"/>
    </source>
</evidence>
<keyword evidence="4" id="KW-0436">Ligase</keyword>
<dbReference type="InterPro" id="IPR028923">
    <property type="entry name" value="SAICAR_synt/ADE2_N"/>
</dbReference>
<dbReference type="PANTHER" id="PTHR43700:SF1">
    <property type="entry name" value="PHOSPHORIBOSYLAMINOIMIDAZOLE-SUCCINOCARBOXAMIDE SYNTHASE"/>
    <property type="match status" value="1"/>
</dbReference>
<dbReference type="EMBL" id="PFBI01000006">
    <property type="protein sequence ID" value="PIR84495.1"/>
    <property type="molecule type" value="Genomic_DNA"/>
</dbReference>
<keyword evidence="7" id="KW-0067">ATP-binding</keyword>
<keyword evidence="5" id="KW-0547">Nucleotide-binding</keyword>